<proteinExistence type="predicted"/>
<sequence length="236" mass="26860">MQSNSDKQGYNQQDNSYNFEGAYQSYQGTPPPPPYSVNLQQTLDGTAHTTSNKSDFDRTPLYQQQSAAITSVNRPFWNNNLRVPIATNLRNFLIISGFFYALWGTIAFSLQTAIVVNSYSTYYNGFWTGIFFIVAGILMTIIGFQSSYPILRLLRFYIVNLTLCAFAFSFSMINYAISTRCTSRTSRYCDDNLASNLKFMLMITFNIGLIHTVVNMIVISKEHKKMLTQFSSNILI</sequence>
<feature type="transmembrane region" description="Helical" evidence="2">
    <location>
        <begin position="197"/>
        <end position="219"/>
    </location>
</feature>
<keyword evidence="2" id="KW-0472">Membrane</keyword>
<feature type="transmembrane region" description="Helical" evidence="2">
    <location>
        <begin position="156"/>
        <end position="177"/>
    </location>
</feature>
<accession>A0A817Y162</accession>
<reference evidence="3" key="1">
    <citation type="submission" date="2021-02" db="EMBL/GenBank/DDBJ databases">
        <authorList>
            <person name="Nowell W R."/>
        </authorList>
    </citation>
    <scope>NUCLEOTIDE SEQUENCE</scope>
</reference>
<evidence type="ECO:0000256" key="1">
    <source>
        <dbReference type="SAM" id="MobiDB-lite"/>
    </source>
</evidence>
<evidence type="ECO:0000313" key="5">
    <source>
        <dbReference type="Proteomes" id="UP000663865"/>
    </source>
</evidence>
<feature type="transmembrane region" description="Helical" evidence="2">
    <location>
        <begin position="126"/>
        <end position="144"/>
    </location>
</feature>
<dbReference type="EMBL" id="CAJOBS010000541">
    <property type="protein sequence ID" value="CAF4598358.1"/>
    <property type="molecule type" value="Genomic_DNA"/>
</dbReference>
<feature type="transmembrane region" description="Helical" evidence="2">
    <location>
        <begin position="92"/>
        <end position="114"/>
    </location>
</feature>
<feature type="region of interest" description="Disordered" evidence="1">
    <location>
        <begin position="1"/>
        <end position="40"/>
    </location>
</feature>
<dbReference type="Proteomes" id="UP000663838">
    <property type="component" value="Unassembled WGS sequence"/>
</dbReference>
<evidence type="ECO:0000256" key="2">
    <source>
        <dbReference type="SAM" id="Phobius"/>
    </source>
</evidence>
<organism evidence="3 5">
    <name type="scientific">Rotaria socialis</name>
    <dbReference type="NCBI Taxonomy" id="392032"/>
    <lineage>
        <taxon>Eukaryota</taxon>
        <taxon>Metazoa</taxon>
        <taxon>Spiralia</taxon>
        <taxon>Gnathifera</taxon>
        <taxon>Rotifera</taxon>
        <taxon>Eurotatoria</taxon>
        <taxon>Bdelloidea</taxon>
        <taxon>Philodinida</taxon>
        <taxon>Philodinidae</taxon>
        <taxon>Rotaria</taxon>
    </lineage>
</organism>
<keyword evidence="2" id="KW-0812">Transmembrane</keyword>
<evidence type="ECO:0000313" key="4">
    <source>
        <dbReference type="EMBL" id="CAF4598358.1"/>
    </source>
</evidence>
<dbReference type="AlphaFoldDB" id="A0A817Y162"/>
<comment type="caution">
    <text evidence="3">The sequence shown here is derived from an EMBL/GenBank/DDBJ whole genome shotgun (WGS) entry which is preliminary data.</text>
</comment>
<dbReference type="EMBL" id="CAJNYV010000689">
    <property type="protein sequence ID" value="CAF3375584.1"/>
    <property type="molecule type" value="Genomic_DNA"/>
</dbReference>
<keyword evidence="2" id="KW-1133">Transmembrane helix</keyword>
<feature type="compositionally biased region" description="Polar residues" evidence="1">
    <location>
        <begin position="1"/>
        <end position="28"/>
    </location>
</feature>
<evidence type="ECO:0000313" key="3">
    <source>
        <dbReference type="EMBL" id="CAF3375584.1"/>
    </source>
</evidence>
<dbReference type="Proteomes" id="UP000663865">
    <property type="component" value="Unassembled WGS sequence"/>
</dbReference>
<name>A0A817Y162_9BILA</name>
<protein>
    <submittedName>
        <fullName evidence="3">Uncharacterized protein</fullName>
    </submittedName>
</protein>
<gene>
    <name evidence="3" type="ORF">KIK155_LOCUS5805</name>
    <name evidence="4" type="ORF">TOA249_LOCUS10430</name>
</gene>